<evidence type="ECO:0000313" key="3">
    <source>
        <dbReference type="Proteomes" id="UP000646827"/>
    </source>
</evidence>
<reference evidence="2 3" key="1">
    <citation type="submission" date="2020-12" db="EMBL/GenBank/DDBJ databases">
        <title>Metabolic potential, ecology and presence of endohyphal bacteria is reflected in genomic diversity of Mucoromycotina.</title>
        <authorList>
            <person name="Muszewska A."/>
            <person name="Okrasinska A."/>
            <person name="Steczkiewicz K."/>
            <person name="Drgas O."/>
            <person name="Orlowska M."/>
            <person name="Perlinska-Lenart U."/>
            <person name="Aleksandrzak-Piekarczyk T."/>
            <person name="Szatraj K."/>
            <person name="Zielenkiewicz U."/>
            <person name="Pilsyk S."/>
            <person name="Malc E."/>
            <person name="Mieczkowski P."/>
            <person name="Kruszewska J.S."/>
            <person name="Biernat P."/>
            <person name="Pawlowska J."/>
        </authorList>
    </citation>
    <scope>NUCLEOTIDE SEQUENCE [LARGE SCALE GENOMIC DNA]</scope>
    <source>
        <strain evidence="2 3">CBS 142.35</strain>
    </source>
</reference>
<accession>A0A8H7RQU5</accession>
<proteinExistence type="predicted"/>
<name>A0A8H7RQU5_9FUNG</name>
<keyword evidence="3" id="KW-1185">Reference proteome</keyword>
<evidence type="ECO:0000313" key="2">
    <source>
        <dbReference type="EMBL" id="KAG2215010.1"/>
    </source>
</evidence>
<dbReference type="EMBL" id="JAEPRB010000555">
    <property type="protein sequence ID" value="KAG2215010.1"/>
    <property type="molecule type" value="Genomic_DNA"/>
</dbReference>
<dbReference type="OrthoDB" id="2213431at2759"/>
<feature type="region of interest" description="Disordered" evidence="1">
    <location>
        <begin position="82"/>
        <end position="118"/>
    </location>
</feature>
<organism evidence="2 3">
    <name type="scientific">Circinella minor</name>
    <dbReference type="NCBI Taxonomy" id="1195481"/>
    <lineage>
        <taxon>Eukaryota</taxon>
        <taxon>Fungi</taxon>
        <taxon>Fungi incertae sedis</taxon>
        <taxon>Mucoromycota</taxon>
        <taxon>Mucoromycotina</taxon>
        <taxon>Mucoromycetes</taxon>
        <taxon>Mucorales</taxon>
        <taxon>Lichtheimiaceae</taxon>
        <taxon>Circinella</taxon>
    </lineage>
</organism>
<feature type="non-terminal residue" evidence="2">
    <location>
        <position position="1"/>
    </location>
</feature>
<protein>
    <submittedName>
        <fullName evidence="2">Uncharacterized protein</fullName>
    </submittedName>
</protein>
<gene>
    <name evidence="2" type="ORF">INT45_014329</name>
</gene>
<dbReference type="Proteomes" id="UP000646827">
    <property type="component" value="Unassembled WGS sequence"/>
</dbReference>
<sequence length="118" mass="13277">VAALLIHNDYAQSLAEILQKEELHHKNLLKALQFICTPVKFAVARNFYKNSWITAEELASFLPTYKTHEDQILDAKRLLNDDTKSVTSSQPISPSMEIEDEIEASSHSTTSTSTTQNN</sequence>
<dbReference type="AlphaFoldDB" id="A0A8H7RQU5"/>
<feature type="compositionally biased region" description="Low complexity" evidence="1">
    <location>
        <begin position="105"/>
        <end position="118"/>
    </location>
</feature>
<comment type="caution">
    <text evidence="2">The sequence shown here is derived from an EMBL/GenBank/DDBJ whole genome shotgun (WGS) entry which is preliminary data.</text>
</comment>
<evidence type="ECO:0000256" key="1">
    <source>
        <dbReference type="SAM" id="MobiDB-lite"/>
    </source>
</evidence>